<dbReference type="InterPro" id="IPR047778">
    <property type="entry name" value="STM4014-like"/>
</dbReference>
<dbReference type="Proteomes" id="UP001500320">
    <property type="component" value="Unassembled WGS sequence"/>
</dbReference>
<dbReference type="InterPro" id="IPR011761">
    <property type="entry name" value="ATP-grasp"/>
</dbReference>
<keyword evidence="4" id="KW-1185">Reference proteome</keyword>
<organism evidence="3 4">
    <name type="scientific">Planomonospora alba</name>
    <dbReference type="NCBI Taxonomy" id="161354"/>
    <lineage>
        <taxon>Bacteria</taxon>
        <taxon>Bacillati</taxon>
        <taxon>Actinomycetota</taxon>
        <taxon>Actinomycetes</taxon>
        <taxon>Streptosporangiales</taxon>
        <taxon>Streptosporangiaceae</taxon>
        <taxon>Planomonospora</taxon>
    </lineage>
</organism>
<dbReference type="Gene3D" id="3.30.470.20">
    <property type="entry name" value="ATP-grasp fold, B domain"/>
    <property type="match status" value="1"/>
</dbReference>
<accession>A0ABP6NC76</accession>
<protein>
    <recommendedName>
        <fullName evidence="2">ATP-grasp domain-containing protein</fullName>
    </recommendedName>
</protein>
<evidence type="ECO:0000313" key="4">
    <source>
        <dbReference type="Proteomes" id="UP001500320"/>
    </source>
</evidence>
<reference evidence="4" key="1">
    <citation type="journal article" date="2019" name="Int. J. Syst. Evol. Microbiol.">
        <title>The Global Catalogue of Microorganisms (GCM) 10K type strain sequencing project: providing services to taxonomists for standard genome sequencing and annotation.</title>
        <authorList>
            <consortium name="The Broad Institute Genomics Platform"/>
            <consortium name="The Broad Institute Genome Sequencing Center for Infectious Disease"/>
            <person name="Wu L."/>
            <person name="Ma J."/>
        </authorList>
    </citation>
    <scope>NUCLEOTIDE SEQUENCE [LARGE SCALE GENOMIC DNA]</scope>
    <source>
        <strain evidence="4">JCM 9373</strain>
    </source>
</reference>
<dbReference type="EMBL" id="BAAAUT010000024">
    <property type="protein sequence ID" value="GAA3138906.1"/>
    <property type="molecule type" value="Genomic_DNA"/>
</dbReference>
<keyword evidence="1" id="KW-0067">ATP-binding</keyword>
<sequence length="420" mass="43355">MSPSPSEAGAPAGAPPLAVVGTPGDRRVTMFADACARYGLRAPRVVPWTRVLRGEEIRLEPGALVRIDSPGEDPEADALLRGPGEPSRVGGGARWQAAFTAGTARIRRAVRRTPGAVLLGDPDEIAVMFDKRLCHARLAAAGVPVPPALPGPVEGYAALRERMARAGWARVFVKPAHGSSASGIIALHAAGSRVRGVTSVEVSPGGLHNSLRVRSYGETELAVIVDRLAGDGLHVERWFPKAGLAGRVFDLRVVVVDGVPTHAVVRASRTPMTNLHLGGVRGDLGAVRGRLGERGWERALDACARAAACFPGSPAVGVDLMVGADWRSVAVAEVNAFGDLLPRLTGFPGSGAEDLDTYGTQVRALLARHGRRPGAARPLPSAAAVPAPAVPAVPVPAPAVPAVPVPAPAVPARAGRGGER</sequence>
<comment type="caution">
    <text evidence="3">The sequence shown here is derived from an EMBL/GenBank/DDBJ whole genome shotgun (WGS) entry which is preliminary data.</text>
</comment>
<keyword evidence="1" id="KW-0547">Nucleotide-binding</keyword>
<dbReference type="PROSITE" id="PS50975">
    <property type="entry name" value="ATP_GRASP"/>
    <property type="match status" value="1"/>
</dbReference>
<evidence type="ECO:0000313" key="3">
    <source>
        <dbReference type="EMBL" id="GAA3138906.1"/>
    </source>
</evidence>
<feature type="domain" description="ATP-grasp" evidence="2">
    <location>
        <begin position="135"/>
        <end position="366"/>
    </location>
</feature>
<dbReference type="RefSeq" id="WP_344860276.1">
    <property type="nucleotide sequence ID" value="NZ_BAAAUT010000024.1"/>
</dbReference>
<dbReference type="SUPFAM" id="SSF56059">
    <property type="entry name" value="Glutathione synthetase ATP-binding domain-like"/>
    <property type="match status" value="1"/>
</dbReference>
<evidence type="ECO:0000259" key="2">
    <source>
        <dbReference type="PROSITE" id="PS50975"/>
    </source>
</evidence>
<dbReference type="NCBIfam" id="NF038074">
    <property type="entry name" value="fam_STM4014"/>
    <property type="match status" value="1"/>
</dbReference>
<name>A0ABP6NC76_9ACTN</name>
<gene>
    <name evidence="3" type="ORF">GCM10010466_32500</name>
</gene>
<proteinExistence type="predicted"/>
<evidence type="ECO:0000256" key="1">
    <source>
        <dbReference type="PROSITE-ProRule" id="PRU00409"/>
    </source>
</evidence>